<name>A0A430FWH3_9BIFI</name>
<feature type="transmembrane region" description="Helical" evidence="1">
    <location>
        <begin position="263"/>
        <end position="288"/>
    </location>
</feature>
<dbReference type="EMBL" id="QXGK01000002">
    <property type="protein sequence ID" value="RSX58493.1"/>
    <property type="molecule type" value="Genomic_DNA"/>
</dbReference>
<comment type="caution">
    <text evidence="2">The sequence shown here is derived from an EMBL/GenBank/DDBJ whole genome shotgun (WGS) entry which is preliminary data.</text>
</comment>
<sequence length="341" mass="37139">MDPSIREGGGRMVGEPKSCWHAMRSAFHKVRAWLSAGRMRCSLAHVCSMLLADFVCGGAATVAVRCSGDGTNDFLTAATAFLAVPFVALAFGCWVRVFRSVAWWSATVSVTYVAVVLFRVLRSVRFDVGCYLRMWGESGWGEVWDYLAGTVTALTVPSLVSVALFAIGLGVRVIGVALHSRLRMDHRRDVSDMRHGGNGAPYLSSRLERLRRIRRALWWGGMLLLLSPAWLWGPVDEDATFAFAAAVPLPVGADGTTAAARRLALVLGCGFVCWLAVACIRVAMWFGADDDVDDGVWRAYRARHPMTFDRAAVVIVTCAATVLVVLWSALILGLLLILSFP</sequence>
<reference evidence="2 3" key="1">
    <citation type="submission" date="2018-09" db="EMBL/GenBank/DDBJ databases">
        <title>Characterization of the phylogenetic diversity of five novel species belonging to the genus Bifidobacterium.</title>
        <authorList>
            <person name="Lugli G.A."/>
            <person name="Duranti S."/>
            <person name="Milani C."/>
        </authorList>
    </citation>
    <scope>NUCLEOTIDE SEQUENCE [LARGE SCALE GENOMIC DNA]</scope>
    <source>
        <strain evidence="2 3">2033B</strain>
    </source>
</reference>
<protein>
    <submittedName>
        <fullName evidence="2">Uncharacterized protein</fullName>
    </submittedName>
</protein>
<feature type="transmembrane region" description="Helical" evidence="1">
    <location>
        <begin position="154"/>
        <end position="178"/>
    </location>
</feature>
<keyword evidence="1" id="KW-0812">Transmembrane</keyword>
<evidence type="ECO:0000313" key="2">
    <source>
        <dbReference type="EMBL" id="RSX58493.1"/>
    </source>
</evidence>
<accession>A0A430FWH3</accession>
<feature type="transmembrane region" description="Helical" evidence="1">
    <location>
        <begin position="74"/>
        <end position="94"/>
    </location>
</feature>
<evidence type="ECO:0000313" key="3">
    <source>
        <dbReference type="Proteomes" id="UP000287470"/>
    </source>
</evidence>
<organism evidence="2 3">
    <name type="scientific">Bifidobacterium samirii</name>
    <dbReference type="NCBI Taxonomy" id="2306974"/>
    <lineage>
        <taxon>Bacteria</taxon>
        <taxon>Bacillati</taxon>
        <taxon>Actinomycetota</taxon>
        <taxon>Actinomycetes</taxon>
        <taxon>Bifidobacteriales</taxon>
        <taxon>Bifidobacteriaceae</taxon>
        <taxon>Bifidobacterium</taxon>
    </lineage>
</organism>
<gene>
    <name evidence="2" type="ORF">D2E24_0372</name>
</gene>
<feature type="transmembrane region" description="Helical" evidence="1">
    <location>
        <begin position="216"/>
        <end position="233"/>
    </location>
</feature>
<keyword evidence="3" id="KW-1185">Reference proteome</keyword>
<feature type="transmembrane region" description="Helical" evidence="1">
    <location>
        <begin position="43"/>
        <end position="62"/>
    </location>
</feature>
<evidence type="ECO:0000256" key="1">
    <source>
        <dbReference type="SAM" id="Phobius"/>
    </source>
</evidence>
<feature type="transmembrane region" description="Helical" evidence="1">
    <location>
        <begin position="101"/>
        <end position="121"/>
    </location>
</feature>
<keyword evidence="1" id="KW-1133">Transmembrane helix</keyword>
<dbReference type="AlphaFoldDB" id="A0A430FWH3"/>
<dbReference type="Proteomes" id="UP000287470">
    <property type="component" value="Unassembled WGS sequence"/>
</dbReference>
<keyword evidence="1" id="KW-0472">Membrane</keyword>
<dbReference type="RefSeq" id="WP_125967631.1">
    <property type="nucleotide sequence ID" value="NZ_QXGK01000002.1"/>
</dbReference>
<proteinExistence type="predicted"/>
<feature type="transmembrane region" description="Helical" evidence="1">
    <location>
        <begin position="311"/>
        <end position="338"/>
    </location>
</feature>